<name>A0A8K0E4V5_9ROSA</name>
<proteinExistence type="predicted"/>
<keyword evidence="3" id="KW-1185">Reference proteome</keyword>
<dbReference type="OrthoDB" id="686198at2759"/>
<feature type="region of interest" description="Disordered" evidence="1">
    <location>
        <begin position="1"/>
        <end position="28"/>
    </location>
</feature>
<protein>
    <submittedName>
        <fullName evidence="2">Uncharacterized protein</fullName>
    </submittedName>
</protein>
<evidence type="ECO:0000313" key="2">
    <source>
        <dbReference type="EMBL" id="KAF3440311.1"/>
    </source>
</evidence>
<dbReference type="Proteomes" id="UP000796880">
    <property type="component" value="Unassembled WGS sequence"/>
</dbReference>
<sequence>MNVDGDGQEDKSDGMDKSTNSRGTHRKTKNISRAFMSFINVYVESAKKGNEILEHKVASSSSATSSTNDYGTVLSKRNDEVEDLLNQCFEILNMMEEIDGDSYSKAIKLLHDDVYMDLDDVDLSLFEDDDDDEIVYKF</sequence>
<dbReference type="EMBL" id="VOIH02000008">
    <property type="protein sequence ID" value="KAF3440311.1"/>
    <property type="molecule type" value="Genomic_DNA"/>
</dbReference>
<comment type="caution">
    <text evidence="2">The sequence shown here is derived from an EMBL/GenBank/DDBJ whole genome shotgun (WGS) entry which is preliminary data.</text>
</comment>
<dbReference type="AlphaFoldDB" id="A0A8K0E4V5"/>
<accession>A0A8K0E4V5</accession>
<reference evidence="2" key="1">
    <citation type="submission" date="2020-03" db="EMBL/GenBank/DDBJ databases">
        <title>A high-quality chromosome-level genome assembly of a woody plant with both climbing and erect habits, Rhamnella rubrinervis.</title>
        <authorList>
            <person name="Lu Z."/>
            <person name="Yang Y."/>
            <person name="Zhu X."/>
            <person name="Sun Y."/>
        </authorList>
    </citation>
    <scope>NUCLEOTIDE SEQUENCE</scope>
    <source>
        <strain evidence="2">BYM</strain>
        <tissue evidence="2">Leaf</tissue>
    </source>
</reference>
<evidence type="ECO:0000256" key="1">
    <source>
        <dbReference type="SAM" id="MobiDB-lite"/>
    </source>
</evidence>
<gene>
    <name evidence="2" type="ORF">FNV43_RR18595</name>
</gene>
<organism evidence="2 3">
    <name type="scientific">Rhamnella rubrinervis</name>
    <dbReference type="NCBI Taxonomy" id="2594499"/>
    <lineage>
        <taxon>Eukaryota</taxon>
        <taxon>Viridiplantae</taxon>
        <taxon>Streptophyta</taxon>
        <taxon>Embryophyta</taxon>
        <taxon>Tracheophyta</taxon>
        <taxon>Spermatophyta</taxon>
        <taxon>Magnoliopsida</taxon>
        <taxon>eudicotyledons</taxon>
        <taxon>Gunneridae</taxon>
        <taxon>Pentapetalae</taxon>
        <taxon>rosids</taxon>
        <taxon>fabids</taxon>
        <taxon>Rosales</taxon>
        <taxon>Rhamnaceae</taxon>
        <taxon>rhamnoid group</taxon>
        <taxon>Rhamneae</taxon>
        <taxon>Rhamnella</taxon>
    </lineage>
</organism>
<evidence type="ECO:0000313" key="3">
    <source>
        <dbReference type="Proteomes" id="UP000796880"/>
    </source>
</evidence>